<reference evidence="2 3" key="1">
    <citation type="journal article" date="2021" name="Sci. Rep.">
        <title>The genome of the diatom Chaetoceros tenuissimus carries an ancient integrated fragment of an extant virus.</title>
        <authorList>
            <person name="Hongo Y."/>
            <person name="Kimura K."/>
            <person name="Takaki Y."/>
            <person name="Yoshida Y."/>
            <person name="Baba S."/>
            <person name="Kobayashi G."/>
            <person name="Nagasaki K."/>
            <person name="Hano T."/>
            <person name="Tomaru Y."/>
        </authorList>
    </citation>
    <scope>NUCLEOTIDE SEQUENCE [LARGE SCALE GENOMIC DNA]</scope>
    <source>
        <strain evidence="2 3">NIES-3715</strain>
    </source>
</reference>
<proteinExistence type="predicted"/>
<feature type="compositionally biased region" description="Acidic residues" evidence="1">
    <location>
        <begin position="1732"/>
        <end position="1756"/>
    </location>
</feature>
<keyword evidence="3" id="KW-1185">Reference proteome</keyword>
<accession>A0AAD3DAQ9</accession>
<evidence type="ECO:0000313" key="3">
    <source>
        <dbReference type="Proteomes" id="UP001054902"/>
    </source>
</evidence>
<feature type="compositionally biased region" description="Acidic residues" evidence="1">
    <location>
        <begin position="1704"/>
        <end position="1715"/>
    </location>
</feature>
<gene>
    <name evidence="2" type="ORF">CTEN210_16401</name>
</gene>
<feature type="compositionally biased region" description="Basic residues" evidence="1">
    <location>
        <begin position="1681"/>
        <end position="1700"/>
    </location>
</feature>
<feature type="compositionally biased region" description="Polar residues" evidence="1">
    <location>
        <begin position="1719"/>
        <end position="1731"/>
    </location>
</feature>
<feature type="compositionally biased region" description="Acidic residues" evidence="1">
    <location>
        <begin position="1763"/>
        <end position="1775"/>
    </location>
</feature>
<feature type="region of interest" description="Disordered" evidence="1">
    <location>
        <begin position="1673"/>
        <end position="1775"/>
    </location>
</feature>
<name>A0AAD3DAQ9_9STRA</name>
<evidence type="ECO:0000256" key="1">
    <source>
        <dbReference type="SAM" id="MobiDB-lite"/>
    </source>
</evidence>
<dbReference type="Proteomes" id="UP001054902">
    <property type="component" value="Unassembled WGS sequence"/>
</dbReference>
<sequence>MSLDVKEAERLIQLLNSSANSNTVLSAEDTTTLIAFFNSKATNEAELSRLKQTLLSALKYSLSIADTSLALQRAGGSSDGTTLAKKLILELLNHDSLEDGSSFIHSALDIIISNLELTEMKLSPNTNSLAVELLLVPFMSRLDSDFILEFLERICGTAAVQDEASQSEQESKLLNPHVAPALLQEIHDLQNMTNLLTSRHLASLSTRVLASLNLLVQEKEFESIPPLLYQLCALTKLASSKKKGPFAKETEVSYQILYGVAEFLSTLIEGHEVICTCLSHIGRTLRSNPSLPKVLLNILKGKKPELIQGEKQSLRFTRMTPMLLAMGMTMASSIPRMKIVALEAIRDLVLEEEMVRSKRYSSKFVNTAMAFLMNKENIQLRMNEDGNFDDNDELVKEAQESVFSDLKYYADSKECTDKDLIANSVVLSNLKVVVSLVQGRSAASAHSSNEVEFSSLLPTLISLGFMLIDAVKKDIIPKESKNLSAYLLPPIPSCQTELEGNSMSTIQQKANQNTAKVGRALLVYLFLHGSGKKEDEDEDIVTSAYNTENVEPHCRLILQSSFEKFCGMNPNAFEHALLLRDLISNEDGSETKFEKIETISQGAHMMEESFIPMIIDLLANIPSGGMPARVSSVVFPVLNVLLKINLLKAKRSRRKRNALSDHIDHCFLLAKKALFCTDVARRKIAVNLLVMILSIAIEIPKDSGAIIEEVRGYLRRCMTQYQCEVRREAYISLIALCPDSESNVDMSQSQSQSQELLLEDDNESISDIEVNVIQILAQQLDRYMVVEEDASALEARRKRALARGTHLSQQVEGTNLEEGIDSSSCPLRIDLCIAAGGARTQTGRQLGETVSKKKAKKPDLLEEAVERVTEPISFLLASVISILEAKSSTSQEFPLINALRSKLGKLSRRMANSDLEDCLKRLKDNFSKNSSPYERHVKTLSFCLLIVSTCEALMSFCDLSDDDEIEVVARLFRLRQQALTHSASTILSAKVLSTKKKPVKKKKKKRKDSDADEEEDEKPNIVSEESESSVLMSTNSVNEKVLEKIKMSVEAIIPQLSPAVHFSFLQEMFGKCGILGQTKASDDVLHDTQDDDEENDSSFKSKLTRNEAFRRFLLEKSRQTICGETLIFKPGFRFDIIHDLTSKTDFQFVCPIFQLAPALFTEFLSHVQDRQFSSLTSQTDSPLSALALDGLKASAYRLLLVQNQMSPIIKVRTMISTILLKASSQFPSFGKAWETCSSLPSSIKECFPKEEIDIVQKLFPFVMPVATTEKDGGPRCGLLAELVQNGLETEACSLCEILKCIISALSPISRKILGFMMIQSFEKSSESDAVGVIGIQGDDDEECGECAFHVFESMIYFDGMMNGIARIPKLSQFSSNSLRMNAGLMELKPAIINQILERNLDSTEFQPLDGDSKMSALQVMSLSLQATIDVSTNFQEKVKDFNVSTYKLACIDAVATTLASSDLVSKHLTSSSSIIIASLENGIADVEFLNKLMSTLIGEQSVFVQRFITKMLFALGKILSVTSLYAASMDDSGNFMSNLMKISKRIYANYTKLLGFLADNPHCINHVENKVFLKLLREKLQNRISALLLTLSEKTKMGKKSLGEGKIAAYGRIAEQLVFEIERCDNALLKLSSKLKSSGFEEESTLLLDTMGSGSSDVVRGFKLQENVLKQLREEEEHSKTSKKRKKSKAKKGKSSKRQKVPNESDEGNDSDEGEQFMSDDNSSTADQSIQDNEDEDSENEDSESDNSGSDDDDESQINFDLSMDDGDETEDEMD</sequence>
<protein>
    <submittedName>
        <fullName evidence="2">Uncharacterized protein</fullName>
    </submittedName>
</protein>
<comment type="caution">
    <text evidence="2">The sequence shown here is derived from an EMBL/GenBank/DDBJ whole genome shotgun (WGS) entry which is preliminary data.</text>
</comment>
<evidence type="ECO:0000313" key="2">
    <source>
        <dbReference type="EMBL" id="GFH59925.1"/>
    </source>
</evidence>
<organism evidence="2 3">
    <name type="scientific">Chaetoceros tenuissimus</name>
    <dbReference type="NCBI Taxonomy" id="426638"/>
    <lineage>
        <taxon>Eukaryota</taxon>
        <taxon>Sar</taxon>
        <taxon>Stramenopiles</taxon>
        <taxon>Ochrophyta</taxon>
        <taxon>Bacillariophyta</taxon>
        <taxon>Coscinodiscophyceae</taxon>
        <taxon>Chaetocerotophycidae</taxon>
        <taxon>Chaetocerotales</taxon>
        <taxon>Chaetocerotaceae</taxon>
        <taxon>Chaetoceros</taxon>
    </lineage>
</organism>
<dbReference type="EMBL" id="BLLK01000069">
    <property type="protein sequence ID" value="GFH59925.1"/>
    <property type="molecule type" value="Genomic_DNA"/>
</dbReference>
<feature type="region of interest" description="Disordered" evidence="1">
    <location>
        <begin position="998"/>
        <end position="1031"/>
    </location>
</feature>